<accession>A0ABR2EEC8</accession>
<comment type="caution">
    <text evidence="1">The sequence shown here is derived from an EMBL/GenBank/DDBJ whole genome shotgun (WGS) entry which is preliminary data.</text>
</comment>
<sequence length="152" mass="16940">MCKCRSHGTFPLFGLQSSHLNICYYHQDLHRRPLRPGSRPGFYGDRRALLLIEAWPLPRWSGIGHTLKRHPFSGLVESTGRGRCAPDASNHWLYLIELAKGSSYPKGNFGGNQLLDGSISLSPLYPSQTNDLHVSIAAGLHQSLLWLRPAQA</sequence>
<protein>
    <submittedName>
        <fullName evidence="1">Uncharacterized protein</fullName>
    </submittedName>
</protein>
<reference evidence="1 2" key="1">
    <citation type="journal article" date="2024" name="G3 (Bethesda)">
        <title>Genome assembly of Hibiscus sabdariffa L. provides insights into metabolisms of medicinal natural products.</title>
        <authorList>
            <person name="Kim T."/>
        </authorList>
    </citation>
    <scope>NUCLEOTIDE SEQUENCE [LARGE SCALE GENOMIC DNA]</scope>
    <source>
        <strain evidence="1">TK-2024</strain>
        <tissue evidence="1">Old leaves</tissue>
    </source>
</reference>
<dbReference type="Proteomes" id="UP001472677">
    <property type="component" value="Unassembled WGS sequence"/>
</dbReference>
<evidence type="ECO:0000313" key="2">
    <source>
        <dbReference type="Proteomes" id="UP001472677"/>
    </source>
</evidence>
<proteinExistence type="predicted"/>
<dbReference type="EMBL" id="JBBPBM010000016">
    <property type="protein sequence ID" value="KAK8557832.1"/>
    <property type="molecule type" value="Genomic_DNA"/>
</dbReference>
<organism evidence="1 2">
    <name type="scientific">Hibiscus sabdariffa</name>
    <name type="common">roselle</name>
    <dbReference type="NCBI Taxonomy" id="183260"/>
    <lineage>
        <taxon>Eukaryota</taxon>
        <taxon>Viridiplantae</taxon>
        <taxon>Streptophyta</taxon>
        <taxon>Embryophyta</taxon>
        <taxon>Tracheophyta</taxon>
        <taxon>Spermatophyta</taxon>
        <taxon>Magnoliopsida</taxon>
        <taxon>eudicotyledons</taxon>
        <taxon>Gunneridae</taxon>
        <taxon>Pentapetalae</taxon>
        <taxon>rosids</taxon>
        <taxon>malvids</taxon>
        <taxon>Malvales</taxon>
        <taxon>Malvaceae</taxon>
        <taxon>Malvoideae</taxon>
        <taxon>Hibiscus</taxon>
    </lineage>
</organism>
<gene>
    <name evidence="1" type="ORF">V6N12_010056</name>
</gene>
<name>A0ABR2EEC8_9ROSI</name>
<evidence type="ECO:0000313" key="1">
    <source>
        <dbReference type="EMBL" id="KAK8557832.1"/>
    </source>
</evidence>
<keyword evidence="2" id="KW-1185">Reference proteome</keyword>